<gene>
    <name evidence="4" type="ORF">A5888_002285</name>
    <name evidence="3" type="ORF">A5888_002553</name>
</gene>
<sequence length="195" mass="22052">MYTIDVQLFRAVNNLANRFAWLDAVGTFVATYFPFFLAAFLVVKWFQKRKDAAYRVVLLLSIITFVISEVIAKLLGKLYEHVQPFAALPEVHQLIEKDIGNSFPSDHTVLIFSFMIVLFLHTKTKSRYVYLLVAILAGLSRIFVGVHYPSDVIVGATIAIVVGCFCYYLLKNSIALEKTEAVFSTIEARIFGEVK</sequence>
<reference evidence="4" key="2">
    <citation type="submission" date="2017-05" db="EMBL/GenBank/DDBJ databases">
        <authorList>
            <consortium name="The Broad Institute Genomics Platform"/>
            <consortium name="The Broad Institute Genomic Center for Infectious Diseases"/>
            <person name="Earl A."/>
            <person name="Manson A."/>
            <person name="Schwartman J."/>
            <person name="Gilmore M."/>
            <person name="Abouelleil A."/>
            <person name="Cao P."/>
            <person name="Chapman S."/>
            <person name="Cusick C."/>
            <person name="Shea T."/>
            <person name="Young S."/>
            <person name="Neafsey D."/>
            <person name="Nusbaum C."/>
            <person name="Birren B."/>
        </authorList>
    </citation>
    <scope>NUCLEOTIDE SEQUENCE</scope>
    <source>
        <strain evidence="4">9E7_DIV0242</strain>
    </source>
</reference>
<proteinExistence type="predicted"/>
<dbReference type="OrthoDB" id="9789113at2"/>
<evidence type="ECO:0000313" key="4">
    <source>
        <dbReference type="EMBL" id="WYJ90528.1"/>
    </source>
</evidence>
<name>A0A242K546_9ENTE</name>
<dbReference type="PANTHER" id="PTHR14969">
    <property type="entry name" value="SPHINGOSINE-1-PHOSPHATE PHOSPHOHYDROLASE"/>
    <property type="match status" value="1"/>
</dbReference>
<reference evidence="4" key="3">
    <citation type="submission" date="2024-03" db="EMBL/GenBank/DDBJ databases">
        <title>The Genome Sequence of Enterococcus sp. DIV0242b.</title>
        <authorList>
            <consortium name="The Broad Institute Genomics Platform"/>
            <consortium name="The Broad Institute Microbial Omics Core"/>
            <consortium name="The Broad Institute Genomic Center for Infectious Diseases"/>
            <person name="Earl A."/>
            <person name="Manson A."/>
            <person name="Gilmore M."/>
            <person name="Schwartman J."/>
            <person name="Shea T."/>
            <person name="Abouelleil A."/>
            <person name="Cao P."/>
            <person name="Chapman S."/>
            <person name="Cusick C."/>
            <person name="Young S."/>
            <person name="Neafsey D."/>
            <person name="Nusbaum C."/>
            <person name="Birren B."/>
        </authorList>
    </citation>
    <scope>NUCLEOTIDE SEQUENCE</scope>
    <source>
        <strain evidence="4">9E7_DIV0242</strain>
    </source>
</reference>
<dbReference type="InterPro" id="IPR033879">
    <property type="entry name" value="UPP_Pase"/>
</dbReference>
<dbReference type="Gene3D" id="1.20.144.10">
    <property type="entry name" value="Phosphatidic acid phosphatase type 2/haloperoxidase"/>
    <property type="match status" value="1"/>
</dbReference>
<dbReference type="EMBL" id="NGMM01000004">
    <property type="protein sequence ID" value="OTP14452.1"/>
    <property type="molecule type" value="Genomic_DNA"/>
</dbReference>
<feature type="transmembrane region" description="Helical" evidence="1">
    <location>
        <begin position="55"/>
        <end position="75"/>
    </location>
</feature>
<keyword evidence="1" id="KW-0472">Membrane</keyword>
<accession>A0A242K546</accession>
<dbReference type="AlphaFoldDB" id="A0A242K546"/>
<dbReference type="SMART" id="SM00014">
    <property type="entry name" value="acidPPc"/>
    <property type="match status" value="1"/>
</dbReference>
<dbReference type="GO" id="GO:0050380">
    <property type="term" value="F:undecaprenyl-diphosphatase activity"/>
    <property type="evidence" value="ECO:0007669"/>
    <property type="project" value="InterPro"/>
</dbReference>
<keyword evidence="1" id="KW-1133">Transmembrane helix</keyword>
<dbReference type="InterPro" id="IPR036938">
    <property type="entry name" value="PAP2/HPO_sf"/>
</dbReference>
<protein>
    <submittedName>
        <fullName evidence="4">Undecaprenyl-diphosphatase</fullName>
    </submittedName>
</protein>
<feature type="domain" description="Phosphatidic acid phosphatase type 2/haloperoxidase" evidence="2">
    <location>
        <begin position="58"/>
        <end position="167"/>
    </location>
</feature>
<evidence type="ECO:0000256" key="1">
    <source>
        <dbReference type="SAM" id="Phobius"/>
    </source>
</evidence>
<dbReference type="InterPro" id="IPR000326">
    <property type="entry name" value="PAP2/HPO"/>
</dbReference>
<feature type="transmembrane region" description="Helical" evidence="1">
    <location>
        <begin position="128"/>
        <end position="146"/>
    </location>
</feature>
<reference evidence="3" key="1">
    <citation type="submission" date="2017-05" db="EMBL/GenBank/DDBJ databases">
        <title>The Genome Sequence of Enterococcus sp. 9E7_DIV0242.</title>
        <authorList>
            <consortium name="The Broad Institute Genomics Platform"/>
            <consortium name="The Broad Institute Genomic Center for Infectious Diseases"/>
            <person name="Earl A."/>
            <person name="Manson A."/>
            <person name="Schwartman J."/>
            <person name="Gilmore M."/>
            <person name="Abouelleil A."/>
            <person name="Cao P."/>
            <person name="Chapman S."/>
            <person name="Cusick C."/>
            <person name="Shea T."/>
            <person name="Young S."/>
            <person name="Neafsey D."/>
            <person name="Nusbaum C."/>
            <person name="Birren B."/>
        </authorList>
    </citation>
    <scope>NUCLEOTIDE SEQUENCE [LARGE SCALE GENOMIC DNA]</scope>
    <source>
        <strain evidence="3">9E7_DIV0242</strain>
    </source>
</reference>
<dbReference type="SUPFAM" id="SSF48317">
    <property type="entry name" value="Acid phosphatase/Vanadium-dependent haloperoxidase"/>
    <property type="match status" value="1"/>
</dbReference>
<keyword evidence="1" id="KW-0812">Transmembrane</keyword>
<dbReference type="CDD" id="cd03385">
    <property type="entry name" value="PAP2_BcrC_like"/>
    <property type="match status" value="1"/>
</dbReference>
<evidence type="ECO:0000313" key="3">
    <source>
        <dbReference type="EMBL" id="OTP14452.1"/>
    </source>
</evidence>
<dbReference type="RefSeq" id="WP_139843870.1">
    <property type="nucleotide sequence ID" value="NZ_CP147247.1"/>
</dbReference>
<dbReference type="EMBL" id="CP147247">
    <property type="protein sequence ID" value="WYJ90528.1"/>
    <property type="molecule type" value="Genomic_DNA"/>
</dbReference>
<evidence type="ECO:0000259" key="2">
    <source>
        <dbReference type="SMART" id="SM00014"/>
    </source>
</evidence>
<feature type="transmembrane region" description="Helical" evidence="1">
    <location>
        <begin position="152"/>
        <end position="170"/>
    </location>
</feature>
<keyword evidence="5" id="KW-1185">Reference proteome</keyword>
<dbReference type="Proteomes" id="UP000195141">
    <property type="component" value="Chromosome"/>
</dbReference>
<dbReference type="GO" id="GO:0005886">
    <property type="term" value="C:plasma membrane"/>
    <property type="evidence" value="ECO:0007669"/>
    <property type="project" value="InterPro"/>
</dbReference>
<evidence type="ECO:0000313" key="5">
    <source>
        <dbReference type="Proteomes" id="UP000195141"/>
    </source>
</evidence>
<feature type="transmembrane region" description="Helical" evidence="1">
    <location>
        <begin position="20"/>
        <end position="43"/>
    </location>
</feature>
<dbReference type="PANTHER" id="PTHR14969:SF13">
    <property type="entry name" value="AT30094P"/>
    <property type="match status" value="1"/>
</dbReference>
<dbReference type="Pfam" id="PF01569">
    <property type="entry name" value="PAP2"/>
    <property type="match status" value="1"/>
</dbReference>
<feature type="transmembrane region" description="Helical" evidence="1">
    <location>
        <begin position="103"/>
        <end position="121"/>
    </location>
</feature>
<organism evidence="3">
    <name type="scientific">Candidatus Enterococcus clewellii</name>
    <dbReference type="NCBI Taxonomy" id="1834193"/>
    <lineage>
        <taxon>Bacteria</taxon>
        <taxon>Bacillati</taxon>
        <taxon>Bacillota</taxon>
        <taxon>Bacilli</taxon>
        <taxon>Lactobacillales</taxon>
        <taxon>Enterococcaceae</taxon>
        <taxon>Enterococcus</taxon>
    </lineage>
</organism>